<reference evidence="18 19" key="1">
    <citation type="submission" date="2019-07" db="EMBL/GenBank/DDBJ databases">
        <title>The pathways for chlorine oxyanion respiration interact through the shared metabolite chlorate.</title>
        <authorList>
            <person name="Barnum T.P."/>
            <person name="Cheng Y."/>
            <person name="Hill K.A."/>
            <person name="Lucas L.N."/>
            <person name="Carlson H.K."/>
            <person name="Coates J.D."/>
        </authorList>
    </citation>
    <scope>NUCLEOTIDE SEQUENCE [LARGE SCALE GENOMIC DNA]</scope>
    <source>
        <strain evidence="18 19">BK-1</strain>
    </source>
</reference>
<dbReference type="GO" id="GO:0009002">
    <property type="term" value="F:serine-type D-Ala-D-Ala carboxypeptidase activity"/>
    <property type="evidence" value="ECO:0007669"/>
    <property type="project" value="UniProtKB-EC"/>
</dbReference>
<name>A0A557SGR8_9GAMM</name>
<proteinExistence type="inferred from homology"/>
<dbReference type="InterPro" id="IPR037167">
    <property type="entry name" value="Peptidase_S11_C_sf"/>
</dbReference>
<feature type="active site" description="Acyl-ester intermediate" evidence="13">
    <location>
        <position position="66"/>
    </location>
</feature>
<evidence type="ECO:0000256" key="12">
    <source>
        <dbReference type="ARBA" id="ARBA00034000"/>
    </source>
</evidence>
<dbReference type="Pfam" id="PF07943">
    <property type="entry name" value="PBP5_C"/>
    <property type="match status" value="1"/>
</dbReference>
<evidence type="ECO:0000256" key="6">
    <source>
        <dbReference type="ARBA" id="ARBA00022670"/>
    </source>
</evidence>
<evidence type="ECO:0000256" key="10">
    <source>
        <dbReference type="ARBA" id="ARBA00022984"/>
    </source>
</evidence>
<feature type="active site" description="Proton acceptor" evidence="13">
    <location>
        <position position="69"/>
    </location>
</feature>
<dbReference type="SMART" id="SM00936">
    <property type="entry name" value="PBP5_C"/>
    <property type="match status" value="1"/>
</dbReference>
<feature type="signal peptide" evidence="16">
    <location>
        <begin position="1"/>
        <end position="25"/>
    </location>
</feature>
<dbReference type="GO" id="GO:0071555">
    <property type="term" value="P:cell wall organization"/>
    <property type="evidence" value="ECO:0007669"/>
    <property type="project" value="UniProtKB-KW"/>
</dbReference>
<dbReference type="PANTHER" id="PTHR21581:SF6">
    <property type="entry name" value="TRAFFICKING PROTEIN PARTICLE COMPLEX SUBUNIT 12"/>
    <property type="match status" value="1"/>
</dbReference>
<dbReference type="InterPro" id="IPR012338">
    <property type="entry name" value="Beta-lactam/transpept-like"/>
</dbReference>
<evidence type="ECO:0000256" key="1">
    <source>
        <dbReference type="ARBA" id="ARBA00003217"/>
    </source>
</evidence>
<evidence type="ECO:0000259" key="17">
    <source>
        <dbReference type="SMART" id="SM00936"/>
    </source>
</evidence>
<dbReference type="Pfam" id="PF00768">
    <property type="entry name" value="Peptidase_S11"/>
    <property type="match status" value="1"/>
</dbReference>
<sequence>MFQSPIRKKTTPLLTLIWFCLFATAASGAPVPAPPTVAGTGHLLIDYDSGRILSSKNADQPLEPASLTKIMTAYVVLREIQGGHVTLQDQVLVSKKAWRTPGSRMFIEVGKKVALETLLKGMIIQSGNDASVALAEHVAGSEETFANLMNEHAQRLGMINTHFVNSTGLPADNHHTTAQDIALVTAATIREYPDFYQWYATKDFTFNDITQKNRNRLLWRDDAVDGVKTGHTDAAGYCLVASGKKDGMRLISVVMGTQSEDARAKESQALLNYGFRFFETHRLYGAGDKLTTTRVWKGSQERLSLGVEKDLYITIPRRQYKNLDASMTINPKLIAPVVMGAAFGKVNIALEGETVLEANLVALESIPEGGILQNIKDTVLLWME</sequence>
<dbReference type="GO" id="GO:0006508">
    <property type="term" value="P:proteolysis"/>
    <property type="evidence" value="ECO:0007669"/>
    <property type="project" value="UniProtKB-KW"/>
</dbReference>
<dbReference type="InterPro" id="IPR012907">
    <property type="entry name" value="Peptidase_S11_C"/>
</dbReference>
<comment type="function">
    <text evidence="1">Removes C-terminal D-alanyl residues from sugar-peptide cell wall precursors.</text>
</comment>
<dbReference type="RefSeq" id="WP_144357690.1">
    <property type="nucleotide sequence ID" value="NZ_VMNH01000005.1"/>
</dbReference>
<feature type="active site" evidence="13">
    <location>
        <position position="126"/>
    </location>
</feature>
<evidence type="ECO:0000256" key="15">
    <source>
        <dbReference type="RuleBase" id="RU004016"/>
    </source>
</evidence>
<dbReference type="AlphaFoldDB" id="A0A557SGR8"/>
<protein>
    <recommendedName>
        <fullName evidence="4">serine-type D-Ala-D-Ala carboxypeptidase</fullName>
        <ecNumber evidence="4">3.4.16.4</ecNumber>
    </recommendedName>
</protein>
<dbReference type="EC" id="3.4.16.4" evidence="4"/>
<keyword evidence="5 18" id="KW-0121">Carboxypeptidase</keyword>
<dbReference type="Proteomes" id="UP000316649">
    <property type="component" value="Unassembled WGS sequence"/>
</dbReference>
<keyword evidence="7 16" id="KW-0732">Signal</keyword>
<keyword evidence="10" id="KW-0573">Peptidoglycan synthesis</keyword>
<feature type="chain" id="PRO_5021928768" description="serine-type D-Ala-D-Ala carboxypeptidase" evidence="16">
    <location>
        <begin position="26"/>
        <end position="384"/>
    </location>
</feature>
<dbReference type="InterPro" id="IPR018044">
    <property type="entry name" value="Peptidase_S11"/>
</dbReference>
<evidence type="ECO:0000256" key="5">
    <source>
        <dbReference type="ARBA" id="ARBA00022645"/>
    </source>
</evidence>
<organism evidence="18 19">
    <name type="scientific">Sedimenticola selenatireducens</name>
    <dbReference type="NCBI Taxonomy" id="191960"/>
    <lineage>
        <taxon>Bacteria</taxon>
        <taxon>Pseudomonadati</taxon>
        <taxon>Pseudomonadota</taxon>
        <taxon>Gammaproteobacteria</taxon>
        <taxon>Chromatiales</taxon>
        <taxon>Sedimenticolaceae</taxon>
        <taxon>Sedimenticola</taxon>
    </lineage>
</organism>
<dbReference type="OrthoDB" id="9795979at2"/>
<feature type="domain" description="Peptidase S11 D-Ala-D-Ala carboxypeptidase A C-terminal" evidence="17">
    <location>
        <begin position="278"/>
        <end position="368"/>
    </location>
</feature>
<comment type="catalytic activity">
    <reaction evidence="12">
        <text>Preferential cleavage: (Ac)2-L-Lys-D-Ala-|-D-Ala. Also transpeptidation of peptidyl-alanyl moieties that are N-acyl substituents of D-alanine.</text>
        <dbReference type="EC" id="3.4.16.4"/>
    </reaction>
</comment>
<evidence type="ECO:0000256" key="16">
    <source>
        <dbReference type="SAM" id="SignalP"/>
    </source>
</evidence>
<evidence type="ECO:0000313" key="18">
    <source>
        <dbReference type="EMBL" id="TVO76584.1"/>
    </source>
</evidence>
<feature type="binding site" evidence="14">
    <location>
        <position position="228"/>
    </location>
    <ligand>
        <name>substrate</name>
    </ligand>
</feature>
<evidence type="ECO:0000313" key="19">
    <source>
        <dbReference type="Proteomes" id="UP000316649"/>
    </source>
</evidence>
<comment type="pathway">
    <text evidence="2">Cell wall biogenesis; peptidoglycan biosynthesis.</text>
</comment>
<keyword evidence="8" id="KW-0378">Hydrolase</keyword>
<dbReference type="SUPFAM" id="SSF56601">
    <property type="entry name" value="beta-lactamase/transpeptidase-like"/>
    <property type="match status" value="1"/>
</dbReference>
<evidence type="ECO:0000256" key="3">
    <source>
        <dbReference type="ARBA" id="ARBA00007164"/>
    </source>
</evidence>
<evidence type="ECO:0000256" key="14">
    <source>
        <dbReference type="PIRSR" id="PIRSR618044-2"/>
    </source>
</evidence>
<keyword evidence="11" id="KW-0961">Cell wall biogenesis/degradation</keyword>
<dbReference type="Gene3D" id="2.60.410.10">
    <property type="entry name" value="D-Ala-D-Ala carboxypeptidase, C-terminal domain"/>
    <property type="match status" value="1"/>
</dbReference>
<dbReference type="GO" id="GO:0009252">
    <property type="term" value="P:peptidoglycan biosynthetic process"/>
    <property type="evidence" value="ECO:0007669"/>
    <property type="project" value="UniProtKB-UniPathway"/>
</dbReference>
<dbReference type="PANTHER" id="PTHR21581">
    <property type="entry name" value="D-ALANYL-D-ALANINE CARBOXYPEPTIDASE"/>
    <property type="match status" value="1"/>
</dbReference>
<evidence type="ECO:0000256" key="9">
    <source>
        <dbReference type="ARBA" id="ARBA00022960"/>
    </source>
</evidence>
<keyword evidence="6" id="KW-0645">Protease</keyword>
<keyword evidence="19" id="KW-1185">Reference proteome</keyword>
<dbReference type="PRINTS" id="PR00725">
    <property type="entry name" value="DADACBPTASE1"/>
</dbReference>
<evidence type="ECO:0000256" key="2">
    <source>
        <dbReference type="ARBA" id="ARBA00004752"/>
    </source>
</evidence>
<evidence type="ECO:0000256" key="13">
    <source>
        <dbReference type="PIRSR" id="PIRSR618044-1"/>
    </source>
</evidence>
<dbReference type="UniPathway" id="UPA00219"/>
<dbReference type="SUPFAM" id="SSF69189">
    <property type="entry name" value="Penicillin-binding protein associated domain"/>
    <property type="match status" value="1"/>
</dbReference>
<comment type="caution">
    <text evidence="18">The sequence shown here is derived from an EMBL/GenBank/DDBJ whole genome shotgun (WGS) entry which is preliminary data.</text>
</comment>
<dbReference type="GO" id="GO:0008360">
    <property type="term" value="P:regulation of cell shape"/>
    <property type="evidence" value="ECO:0007669"/>
    <property type="project" value="UniProtKB-KW"/>
</dbReference>
<accession>A0A557SGR8</accession>
<comment type="similarity">
    <text evidence="3 15">Belongs to the peptidase S11 family.</text>
</comment>
<dbReference type="EMBL" id="VMNH01000005">
    <property type="protein sequence ID" value="TVO76584.1"/>
    <property type="molecule type" value="Genomic_DNA"/>
</dbReference>
<gene>
    <name evidence="18" type="ORF">FHP88_03920</name>
</gene>
<dbReference type="InterPro" id="IPR015956">
    <property type="entry name" value="Peniciliin-bd_prot_C_sf"/>
</dbReference>
<evidence type="ECO:0000256" key="8">
    <source>
        <dbReference type="ARBA" id="ARBA00022801"/>
    </source>
</evidence>
<evidence type="ECO:0000256" key="4">
    <source>
        <dbReference type="ARBA" id="ARBA00012448"/>
    </source>
</evidence>
<dbReference type="Gene3D" id="3.40.710.10">
    <property type="entry name" value="DD-peptidase/beta-lactamase superfamily"/>
    <property type="match status" value="1"/>
</dbReference>
<dbReference type="InterPro" id="IPR001967">
    <property type="entry name" value="Peptidase_S11_N"/>
</dbReference>
<keyword evidence="9" id="KW-0133">Cell shape</keyword>
<evidence type="ECO:0000256" key="7">
    <source>
        <dbReference type="ARBA" id="ARBA00022729"/>
    </source>
</evidence>
<evidence type="ECO:0000256" key="11">
    <source>
        <dbReference type="ARBA" id="ARBA00023316"/>
    </source>
</evidence>